<feature type="compositionally biased region" description="Polar residues" evidence="1">
    <location>
        <begin position="73"/>
        <end position="86"/>
    </location>
</feature>
<dbReference type="EMBL" id="EF056500">
    <property type="protein sequence ID" value="ABN55914.1"/>
    <property type="molecule type" value="Genomic_DNA"/>
</dbReference>
<keyword evidence="2" id="KW-0496">Mitochondrion</keyword>
<feature type="compositionally biased region" description="Basic residues" evidence="1">
    <location>
        <begin position="1"/>
        <end position="13"/>
    </location>
</feature>
<name>A8QJE9_CYLRU</name>
<proteinExistence type="predicted"/>
<reference evidence="2" key="1">
    <citation type="submission" date="2006-10" db="EMBL/GenBank/DDBJ databases">
        <title>Rapid and unequivocal cytochrome b gene based forensic identification and phylogenetic discrimination of bovine and wildlife species.</title>
        <authorList>
            <person name="Shouche Y.S."/>
        </authorList>
    </citation>
    <scope>NUCLEOTIDE SEQUENCE</scope>
    <source>
        <tissue evidence="2">Blood</tissue>
    </source>
</reference>
<evidence type="ECO:0000313" key="2">
    <source>
        <dbReference type="EMBL" id="ABN55914.1"/>
    </source>
</evidence>
<organism evidence="2">
    <name type="scientific">Cylindrophis ruffus</name>
    <name type="common">Red-tailed pipe snake</name>
    <dbReference type="NCBI Taxonomy" id="186578"/>
    <lineage>
        <taxon>Eukaryota</taxon>
        <taxon>Metazoa</taxon>
        <taxon>Chordata</taxon>
        <taxon>Craniata</taxon>
        <taxon>Vertebrata</taxon>
        <taxon>Euteleostomi</taxon>
        <taxon>Lepidosauria</taxon>
        <taxon>Squamata</taxon>
        <taxon>Bifurcata</taxon>
        <taxon>Unidentata</taxon>
        <taxon>Episquamata</taxon>
        <taxon>Toxicofera</taxon>
        <taxon>Serpentes</taxon>
        <taxon>Henophidia</taxon>
        <taxon>Cylindrophiidae</taxon>
        <taxon>Cylindrophis</taxon>
    </lineage>
</organism>
<feature type="non-terminal residue" evidence="2">
    <location>
        <position position="1"/>
    </location>
</feature>
<feature type="region of interest" description="Disordered" evidence="1">
    <location>
        <begin position="67"/>
        <end position="86"/>
    </location>
</feature>
<feature type="non-terminal residue" evidence="2">
    <location>
        <position position="274"/>
    </location>
</feature>
<feature type="region of interest" description="Disordered" evidence="1">
    <location>
        <begin position="1"/>
        <end position="24"/>
    </location>
</feature>
<accession>A8QJE9</accession>
<protein>
    <submittedName>
        <fullName evidence="2">NADH dehydrogenase subunit 4</fullName>
    </submittedName>
</protein>
<geneLocation type="mitochondrion" evidence="2"/>
<evidence type="ECO:0000256" key="1">
    <source>
        <dbReference type="SAM" id="MobiDB-lite"/>
    </source>
</evidence>
<dbReference type="AlphaFoldDB" id="A8QJE9"/>
<sequence>PSSHLIKTRRMRHNPNNTNPTDHENRHIHAISCSITLRGHPSQPHMPTTNWSKILNRLLLRQPYRLSDRSHHNSNPMKSSRSHNTYNRPRLHLLNTILPCQYHLWTHTHTSLNTNPGLPQHSSYINYLMAHRQSGKYRHPTKLEFYWGTSHPVFPLQLMPNNHYHIGNIDTNHRNLLPPYILINTSKQAINKYNHPTNPHPGTSPTSISYHPPTTYFNKTQSRIQRFEFKQMSSCDLDIETPPCTHRDGMDLLLLPGEPSPFQYEKASWPATWT</sequence>
<gene>
    <name evidence="2" type="primary">ND4</name>
</gene>